<dbReference type="PANTHER" id="PTHR36464">
    <property type="entry name" value="PROTEIN BEAN1"/>
    <property type="match status" value="1"/>
</dbReference>
<proteinExistence type="predicted"/>
<evidence type="ECO:0000313" key="3">
    <source>
        <dbReference type="Ensembl" id="ENSHHUP00000039442.1"/>
    </source>
</evidence>
<dbReference type="GeneTree" id="ENSGT00940000165226"/>
<feature type="transmembrane region" description="Helical" evidence="2">
    <location>
        <begin position="71"/>
        <end position="92"/>
    </location>
</feature>
<dbReference type="Proteomes" id="UP000314982">
    <property type="component" value="Unassembled WGS sequence"/>
</dbReference>
<dbReference type="InterPro" id="IPR039352">
    <property type="entry name" value="BEAN1"/>
</dbReference>
<dbReference type="Ensembl" id="ENSHHUT00000040984.1">
    <property type="protein sequence ID" value="ENSHHUP00000039442.1"/>
    <property type="gene ID" value="ENSHHUG00000024511.1"/>
</dbReference>
<keyword evidence="4" id="KW-1185">Reference proteome</keyword>
<name>A0A4W5MLX7_9TELE</name>
<keyword evidence="2" id="KW-1133">Transmembrane helix</keyword>
<reference evidence="3" key="3">
    <citation type="submission" date="2025-09" db="UniProtKB">
        <authorList>
            <consortium name="Ensembl"/>
        </authorList>
    </citation>
    <scope>IDENTIFICATION</scope>
</reference>
<accession>A0A4W5MLX7</accession>
<organism evidence="3 4">
    <name type="scientific">Hucho hucho</name>
    <name type="common">huchen</name>
    <dbReference type="NCBI Taxonomy" id="62062"/>
    <lineage>
        <taxon>Eukaryota</taxon>
        <taxon>Metazoa</taxon>
        <taxon>Chordata</taxon>
        <taxon>Craniata</taxon>
        <taxon>Vertebrata</taxon>
        <taxon>Euteleostomi</taxon>
        <taxon>Actinopterygii</taxon>
        <taxon>Neopterygii</taxon>
        <taxon>Teleostei</taxon>
        <taxon>Protacanthopterygii</taxon>
        <taxon>Salmoniformes</taxon>
        <taxon>Salmonidae</taxon>
        <taxon>Salmoninae</taxon>
        <taxon>Hucho</taxon>
    </lineage>
</organism>
<protein>
    <submittedName>
        <fullName evidence="3">Brain expressed, associated with NEDD4, 1</fullName>
    </submittedName>
</protein>
<evidence type="ECO:0000313" key="4">
    <source>
        <dbReference type="Proteomes" id="UP000314982"/>
    </source>
</evidence>
<feature type="transmembrane region" description="Helical" evidence="2">
    <location>
        <begin position="129"/>
        <end position="152"/>
    </location>
</feature>
<dbReference type="AlphaFoldDB" id="A0A4W5MLX7"/>
<sequence length="347" mass="37645">MKILGVFLTCGPQRGMCIMRNISLHVSLHRVMEATSHIDIATKGLNVFFFSLPSLILLPLSSLYHLSLSPLFLLSTLSLFYSILPCFLFSVAGPHPSVNCAVSSNQSSAHEYPDCRDGGSEASLLVSPLVVAGIVIGLVLFLSCVTIIVGSLRKDSRLRNPHLRASYAPDGFSYGGSIGELRSTCIEEFPPAFDFDSYVETLSQVNVMYPDSPPHYDECVGPGATQIYIPTDDPPPYSLTDPCQRGHQQATYTSLEMEEPSAGAGASWVSASSAAASHYPIGLHELRQQPISSISLSAFPLEEAPPYEVAVSRHNQPIPLMPMDLLKHHSEDSHSPQSARAVAHRIL</sequence>
<reference evidence="4" key="1">
    <citation type="submission" date="2018-06" db="EMBL/GenBank/DDBJ databases">
        <title>Genome assembly of Danube salmon.</title>
        <authorList>
            <person name="Macqueen D.J."/>
            <person name="Gundappa M.K."/>
        </authorList>
    </citation>
    <scope>NUCLEOTIDE SEQUENCE [LARGE SCALE GENOMIC DNA]</scope>
</reference>
<feature type="region of interest" description="Disordered" evidence="1">
    <location>
        <begin position="328"/>
        <end position="347"/>
    </location>
</feature>
<keyword evidence="2" id="KW-0472">Membrane</keyword>
<keyword evidence="2" id="KW-0812">Transmembrane</keyword>
<dbReference type="STRING" id="62062.ENSHHUP00000039442"/>
<evidence type="ECO:0000256" key="2">
    <source>
        <dbReference type="SAM" id="Phobius"/>
    </source>
</evidence>
<reference evidence="3" key="2">
    <citation type="submission" date="2025-08" db="UniProtKB">
        <authorList>
            <consortium name="Ensembl"/>
        </authorList>
    </citation>
    <scope>IDENTIFICATION</scope>
</reference>
<dbReference type="PANTHER" id="PTHR36464:SF1">
    <property type="entry name" value="PROTEIN BEAN1"/>
    <property type="match status" value="1"/>
</dbReference>
<feature type="transmembrane region" description="Helical" evidence="2">
    <location>
        <begin position="45"/>
        <end position="64"/>
    </location>
</feature>
<evidence type="ECO:0000256" key="1">
    <source>
        <dbReference type="SAM" id="MobiDB-lite"/>
    </source>
</evidence>